<comment type="caution">
    <text evidence="1">The sequence shown here is derived from an EMBL/GenBank/DDBJ whole genome shotgun (WGS) entry which is preliminary data.</text>
</comment>
<protein>
    <submittedName>
        <fullName evidence="1">Uncharacterized protein</fullName>
    </submittedName>
</protein>
<dbReference type="RefSeq" id="WP_062126648.1">
    <property type="nucleotide sequence ID" value="NZ_BAZW01000036.1"/>
</dbReference>
<evidence type="ECO:0000313" key="1">
    <source>
        <dbReference type="EMBL" id="GAO31016.1"/>
    </source>
</evidence>
<dbReference type="AlphaFoldDB" id="A0A0E9M0W7"/>
<reference evidence="1 2" key="1">
    <citation type="journal article" date="2015" name="Microbes Environ.">
        <title>Distribution and evolution of nitrogen fixation genes in the phylum bacteroidetes.</title>
        <authorList>
            <person name="Inoue J."/>
            <person name="Oshima K."/>
            <person name="Suda W."/>
            <person name="Sakamoto M."/>
            <person name="Iino T."/>
            <person name="Noda S."/>
            <person name="Hongoh Y."/>
            <person name="Hattori M."/>
            <person name="Ohkuma M."/>
        </authorList>
    </citation>
    <scope>NUCLEOTIDE SEQUENCE [LARGE SCALE GENOMIC DNA]</scope>
    <source>
        <strain evidence="1">JCM 15548</strain>
    </source>
</reference>
<gene>
    <name evidence="1" type="ORF">JCM15548_13348</name>
</gene>
<proteinExistence type="predicted"/>
<dbReference type="EMBL" id="BAZW01000036">
    <property type="protein sequence ID" value="GAO31016.1"/>
    <property type="molecule type" value="Genomic_DNA"/>
</dbReference>
<dbReference type="PROSITE" id="PS51257">
    <property type="entry name" value="PROKAR_LIPOPROTEIN"/>
    <property type="match status" value="1"/>
</dbReference>
<accession>A0A0E9M0W7</accession>
<evidence type="ECO:0000313" key="2">
    <source>
        <dbReference type="Proteomes" id="UP000032900"/>
    </source>
</evidence>
<name>A0A0E9M0W7_9BACT</name>
<sequence>MRNVLIFLISSIVFAGCEKPEETYKDFKDYQIADIVHSEFPHLLPQPVYFVGEYHHSDSIFFINNIDDFNELITNRRLEFIQPIDFDSQTLVGSLSQKKGEARFLFKALS</sequence>
<dbReference type="Proteomes" id="UP000032900">
    <property type="component" value="Unassembled WGS sequence"/>
</dbReference>
<dbReference type="STRING" id="1236989.JCM15548_13348"/>
<keyword evidence="2" id="KW-1185">Reference proteome</keyword>
<organism evidence="1 2">
    <name type="scientific">Geofilum rubicundum JCM 15548</name>
    <dbReference type="NCBI Taxonomy" id="1236989"/>
    <lineage>
        <taxon>Bacteria</taxon>
        <taxon>Pseudomonadati</taxon>
        <taxon>Bacteroidota</taxon>
        <taxon>Bacteroidia</taxon>
        <taxon>Marinilabiliales</taxon>
        <taxon>Marinilabiliaceae</taxon>
        <taxon>Geofilum</taxon>
    </lineage>
</organism>